<dbReference type="Proteomes" id="UP000250086">
    <property type="component" value="Unassembled WGS sequence"/>
</dbReference>
<evidence type="ECO:0000313" key="4">
    <source>
        <dbReference type="Proteomes" id="UP000250086"/>
    </source>
</evidence>
<dbReference type="SUPFAM" id="SSF160214">
    <property type="entry name" value="FlaG-like"/>
    <property type="match status" value="1"/>
</dbReference>
<name>A0A2X0WTV0_9GAMM</name>
<feature type="region of interest" description="Disordered" evidence="2">
    <location>
        <begin position="1"/>
        <end position="79"/>
    </location>
</feature>
<keyword evidence="1" id="KW-0175">Coiled coil</keyword>
<keyword evidence="3" id="KW-0969">Cilium</keyword>
<evidence type="ECO:0000256" key="1">
    <source>
        <dbReference type="SAM" id="Coils"/>
    </source>
</evidence>
<dbReference type="AlphaFoldDB" id="A0A2X0WTV0"/>
<accession>A0A2X0WTV0</accession>
<feature type="compositionally biased region" description="Polar residues" evidence="2">
    <location>
        <begin position="1"/>
        <end position="24"/>
    </location>
</feature>
<dbReference type="PANTHER" id="PTHR37166:SF1">
    <property type="entry name" value="PROTEIN FLAG"/>
    <property type="match status" value="1"/>
</dbReference>
<dbReference type="InterPro" id="IPR005186">
    <property type="entry name" value="FlaG"/>
</dbReference>
<dbReference type="InterPro" id="IPR035924">
    <property type="entry name" value="FlaG-like_sf"/>
</dbReference>
<evidence type="ECO:0000256" key="2">
    <source>
        <dbReference type="SAM" id="MobiDB-lite"/>
    </source>
</evidence>
<evidence type="ECO:0000313" key="3">
    <source>
        <dbReference type="EMBL" id="SPT69952.1"/>
    </source>
</evidence>
<keyword evidence="4" id="KW-1185">Reference proteome</keyword>
<dbReference type="RefSeq" id="WP_218564279.1">
    <property type="nucleotide sequence ID" value="NZ_UAPU01000007.1"/>
</dbReference>
<keyword evidence="3" id="KW-0966">Cell projection</keyword>
<feature type="compositionally biased region" description="Basic and acidic residues" evidence="2">
    <location>
        <begin position="54"/>
        <end position="65"/>
    </location>
</feature>
<gene>
    <name evidence="3" type="ORF">NCTC13093_01343</name>
</gene>
<protein>
    <submittedName>
        <fullName evidence="3">Flagellar protein FlaG</fullName>
    </submittedName>
</protein>
<dbReference type="Pfam" id="PF03646">
    <property type="entry name" value="FlaG"/>
    <property type="match status" value="1"/>
</dbReference>
<feature type="compositionally biased region" description="Basic and acidic residues" evidence="2">
    <location>
        <begin position="25"/>
        <end position="34"/>
    </location>
</feature>
<dbReference type="PANTHER" id="PTHR37166">
    <property type="entry name" value="PROTEIN FLAG"/>
    <property type="match status" value="1"/>
</dbReference>
<feature type="coiled-coil region" evidence="1">
    <location>
        <begin position="80"/>
        <end position="111"/>
    </location>
</feature>
<reference evidence="3 4" key="1">
    <citation type="submission" date="2018-06" db="EMBL/GenBank/DDBJ databases">
        <authorList>
            <consortium name="Pathogen Informatics"/>
            <person name="Doyle S."/>
        </authorList>
    </citation>
    <scope>NUCLEOTIDE SEQUENCE [LARGE SCALE GENOMIC DNA]</scope>
    <source>
        <strain evidence="3 4">NCTC13093</strain>
    </source>
</reference>
<keyword evidence="3" id="KW-0282">Flagellum</keyword>
<dbReference type="EMBL" id="UAPV01000001">
    <property type="protein sequence ID" value="SPT69952.1"/>
    <property type="molecule type" value="Genomic_DNA"/>
</dbReference>
<sequence>MELQNLDSSYTKINSSTNRTSVINDRQKNDDLSVPKDPAFPKGPIGSQSMSLEKIIKQGEARQAELESSTISKKDPEKAIKDKKEAAKLAAEENKESLEKAKELIEKLSLKQIGLSFKIDKDLNNRTLISVKDKATDDVVRQIPSEEFVRMAKAMSKLQESFESKVDKDTKDNKELLKGLIFDNLV</sequence>
<organism evidence="3 4">
    <name type="scientific">Anaerobiospirillum thomasii</name>
    <dbReference type="NCBI Taxonomy" id="179995"/>
    <lineage>
        <taxon>Bacteria</taxon>
        <taxon>Pseudomonadati</taxon>
        <taxon>Pseudomonadota</taxon>
        <taxon>Gammaproteobacteria</taxon>
        <taxon>Aeromonadales</taxon>
        <taxon>Succinivibrionaceae</taxon>
        <taxon>Anaerobiospirillum</taxon>
    </lineage>
</organism>
<proteinExistence type="predicted"/>
<dbReference type="Gene3D" id="3.30.160.170">
    <property type="entry name" value="FlaG-like"/>
    <property type="match status" value="1"/>
</dbReference>